<sequence length="175" mass="18801">MWHAAFTPSSASTRAGAVYVCLWMTRGAFDGLPHATIIGALHELGVTGRLLQYIRAFLNDCTLRVRVGGALSDPRGVFSGVPQHSVLSPFLFNLALSRLPDFIPRTTSHEVRSAICSDDIALFACGPIEVAYLVRASIQTAVHAVDEYLASIGLQLSTAKTEALMVHPLSHVCAL</sequence>
<name>A0ACB8DY93_DERSI</name>
<protein>
    <submittedName>
        <fullName evidence="1">Uncharacterized protein</fullName>
    </submittedName>
</protein>
<dbReference type="EMBL" id="CM023470">
    <property type="protein sequence ID" value="KAH7979243.1"/>
    <property type="molecule type" value="Genomic_DNA"/>
</dbReference>
<keyword evidence="2" id="KW-1185">Reference proteome</keyword>
<organism evidence="1 2">
    <name type="scientific">Dermacentor silvarum</name>
    <name type="common">Tick</name>
    <dbReference type="NCBI Taxonomy" id="543639"/>
    <lineage>
        <taxon>Eukaryota</taxon>
        <taxon>Metazoa</taxon>
        <taxon>Ecdysozoa</taxon>
        <taxon>Arthropoda</taxon>
        <taxon>Chelicerata</taxon>
        <taxon>Arachnida</taxon>
        <taxon>Acari</taxon>
        <taxon>Parasitiformes</taxon>
        <taxon>Ixodida</taxon>
        <taxon>Ixodoidea</taxon>
        <taxon>Ixodidae</taxon>
        <taxon>Rhipicephalinae</taxon>
        <taxon>Dermacentor</taxon>
    </lineage>
</organism>
<comment type="caution">
    <text evidence="1">The sequence shown here is derived from an EMBL/GenBank/DDBJ whole genome shotgun (WGS) entry which is preliminary data.</text>
</comment>
<accession>A0ACB8DY93</accession>
<proteinExistence type="predicted"/>
<reference evidence="1" key="1">
    <citation type="submission" date="2020-05" db="EMBL/GenBank/DDBJ databases">
        <title>Large-scale comparative analyses of tick genomes elucidate their genetic diversity and vector capacities.</title>
        <authorList>
            <person name="Jia N."/>
            <person name="Wang J."/>
            <person name="Shi W."/>
            <person name="Du L."/>
            <person name="Sun Y."/>
            <person name="Zhan W."/>
            <person name="Jiang J."/>
            <person name="Wang Q."/>
            <person name="Zhang B."/>
            <person name="Ji P."/>
            <person name="Sakyi L.B."/>
            <person name="Cui X."/>
            <person name="Yuan T."/>
            <person name="Jiang B."/>
            <person name="Yang W."/>
            <person name="Lam T.T.-Y."/>
            <person name="Chang Q."/>
            <person name="Ding S."/>
            <person name="Wang X."/>
            <person name="Zhu J."/>
            <person name="Ruan X."/>
            <person name="Zhao L."/>
            <person name="Wei J."/>
            <person name="Que T."/>
            <person name="Du C."/>
            <person name="Cheng J."/>
            <person name="Dai P."/>
            <person name="Han X."/>
            <person name="Huang E."/>
            <person name="Gao Y."/>
            <person name="Liu J."/>
            <person name="Shao H."/>
            <person name="Ye R."/>
            <person name="Li L."/>
            <person name="Wei W."/>
            <person name="Wang X."/>
            <person name="Wang C."/>
            <person name="Yang T."/>
            <person name="Huo Q."/>
            <person name="Li W."/>
            <person name="Guo W."/>
            <person name="Chen H."/>
            <person name="Zhou L."/>
            <person name="Ni X."/>
            <person name="Tian J."/>
            <person name="Zhou Y."/>
            <person name="Sheng Y."/>
            <person name="Liu T."/>
            <person name="Pan Y."/>
            <person name="Xia L."/>
            <person name="Li J."/>
            <person name="Zhao F."/>
            <person name="Cao W."/>
        </authorList>
    </citation>
    <scope>NUCLEOTIDE SEQUENCE</scope>
    <source>
        <strain evidence="1">Dsil-2018</strain>
    </source>
</reference>
<evidence type="ECO:0000313" key="1">
    <source>
        <dbReference type="EMBL" id="KAH7979243.1"/>
    </source>
</evidence>
<evidence type="ECO:0000313" key="2">
    <source>
        <dbReference type="Proteomes" id="UP000821865"/>
    </source>
</evidence>
<gene>
    <name evidence="1" type="ORF">HPB49_008809</name>
</gene>
<dbReference type="Proteomes" id="UP000821865">
    <property type="component" value="Chromosome 1"/>
</dbReference>